<dbReference type="SUPFAM" id="SSF55608">
    <property type="entry name" value="Homing endonucleases"/>
    <property type="match status" value="1"/>
</dbReference>
<dbReference type="InterPro" id="IPR004042">
    <property type="entry name" value="Intein_endonuc_central"/>
</dbReference>
<dbReference type="Gene3D" id="3.40.50.300">
    <property type="entry name" value="P-loop containing nucleotide triphosphate hydrolases"/>
    <property type="match status" value="1"/>
</dbReference>
<evidence type="ECO:0000313" key="2">
    <source>
        <dbReference type="EMBL" id="MEJ8474605.1"/>
    </source>
</evidence>
<comment type="caution">
    <text evidence="2">The sequence shown here is derived from an EMBL/GenBank/DDBJ whole genome shotgun (WGS) entry which is preliminary data.</text>
</comment>
<organism evidence="2 3">
    <name type="scientific">Roseibium algae</name>
    <dbReference type="NCBI Taxonomy" id="3123038"/>
    <lineage>
        <taxon>Bacteria</taxon>
        <taxon>Pseudomonadati</taxon>
        <taxon>Pseudomonadota</taxon>
        <taxon>Alphaproteobacteria</taxon>
        <taxon>Hyphomicrobiales</taxon>
        <taxon>Stappiaceae</taxon>
        <taxon>Roseibium</taxon>
    </lineage>
</organism>
<dbReference type="RefSeq" id="WP_340274346.1">
    <property type="nucleotide sequence ID" value="NZ_JBAKIA010000005.1"/>
</dbReference>
<sequence>MKALEDLIAQIGNMRPDARQELEDTLRQAGALDAFDHWQPQLGPQTEAYFSEADMLLYGGAAGGGKGLPPETPVLTPYGWKAIGKLKVGSAVCATDGTVTRVIGKFDRGQQPLYRLRFSDGSTIVCDGDHIWQAWVCRGSRKIGNARSAGQSGGRKWVTSEICKHYEAGKPRLKIPIVSEPVRFNVAGQLRGAGNFVGRDLPAYVIGVLIGDGSLSNGCARFTTEDPEIAARVSSELDCELGVYRGAEGKTPSYRIPNAYACRSLEELGLLGCRSENKFIPRPYLFAPVEDRFALAQGLMDADGWADLDGDIHYCTVSERLRDDVLHLFRSLGAVVTIRQKQPFYHHNGERRSGQPAYTLRIKMPAPERVFHLERKRRRAVGKTYQSMGLTLEAIEPCGSGNTVCIAVDHPNSLFVTEHFLVTHNTDIICGLSLFAHHRVGIFRQQSGEMQGIVDRMNAILRLSGKGKVSGNPKKWDGPDGKKIEFGHLGLPDAQKSWQGRDHDLKCFDEAAQIAPDKILFVCGWNRTTRPGQRCRIVLASNPPMGGEGDYLLEWFGPWLDPMHPLFGVAAPGELLWANFISEGSDIRSEWFTEPTQVEIDGEMHWVPSRTFIPARMSDNKYLDPAYKAKINAQPEPRRTALLTGDFMAARQDHEWQVIPSDWIEAAFDRYDAGVGADEPMTVIGVDIAQGGKDKTVLQPLHGTRFPANVIRKGVDTKDGADVGGLIIKERRNNALIAVDATGGWAGDTIGFLTREHSIPVEKCIFSAGSNRCAKGSGLKFFNKRAELYWTFMEALNPKSGDNVAIKRSSRVKAQLTAHRWKDRSGQILIEAKEDIKKRVGSSPDEADGIVIAWGFRELATFQRVTRAHSSLFSAPIADPLEDW</sequence>
<protein>
    <submittedName>
        <fullName evidence="2">LAGLIDADG family homing endonuclease</fullName>
    </submittedName>
</protein>
<feature type="domain" description="DOD-type homing endonuclease" evidence="1">
    <location>
        <begin position="205"/>
        <end position="334"/>
    </location>
</feature>
<dbReference type="SMART" id="SM00306">
    <property type="entry name" value="HintN"/>
    <property type="match status" value="1"/>
</dbReference>
<dbReference type="InterPro" id="IPR027417">
    <property type="entry name" value="P-loop_NTPase"/>
</dbReference>
<dbReference type="Gene3D" id="2.170.16.10">
    <property type="entry name" value="Hedgehog/Intein (Hint) domain"/>
    <property type="match status" value="1"/>
</dbReference>
<evidence type="ECO:0000259" key="1">
    <source>
        <dbReference type="PROSITE" id="PS50819"/>
    </source>
</evidence>
<gene>
    <name evidence="2" type="ORF">V6575_10945</name>
</gene>
<dbReference type="SUPFAM" id="SSF51294">
    <property type="entry name" value="Hedgehog/intein (Hint) domain"/>
    <property type="match status" value="1"/>
</dbReference>
<keyword evidence="2" id="KW-0378">Hydrolase</keyword>
<name>A0ABU8TKB7_9HYPH</name>
<keyword evidence="2" id="KW-0255">Endonuclease</keyword>
<dbReference type="InterPro" id="IPR036844">
    <property type="entry name" value="Hint_dom_sf"/>
</dbReference>
<keyword evidence="3" id="KW-1185">Reference proteome</keyword>
<dbReference type="InterPro" id="IPR004860">
    <property type="entry name" value="LAGLIDADG_dom"/>
</dbReference>
<dbReference type="InterPro" id="IPR027434">
    <property type="entry name" value="Homing_endonucl"/>
</dbReference>
<dbReference type="InterPro" id="IPR003587">
    <property type="entry name" value="Hint_dom_N"/>
</dbReference>
<evidence type="ECO:0000313" key="3">
    <source>
        <dbReference type="Proteomes" id="UP001385499"/>
    </source>
</evidence>
<dbReference type="Gene3D" id="3.30.420.240">
    <property type="match status" value="1"/>
</dbReference>
<proteinExistence type="predicted"/>
<dbReference type="Gene3D" id="3.10.28.10">
    <property type="entry name" value="Homing endonucleases"/>
    <property type="match status" value="1"/>
</dbReference>
<accession>A0ABU8TKB7</accession>
<dbReference type="Pfam" id="PF14528">
    <property type="entry name" value="LAGLIDADG_3"/>
    <property type="match status" value="1"/>
</dbReference>
<dbReference type="Proteomes" id="UP001385499">
    <property type="component" value="Unassembled WGS sequence"/>
</dbReference>
<dbReference type="GO" id="GO:0004519">
    <property type="term" value="F:endonuclease activity"/>
    <property type="evidence" value="ECO:0007669"/>
    <property type="project" value="UniProtKB-KW"/>
</dbReference>
<reference evidence="2 3" key="1">
    <citation type="submission" date="2024-02" db="EMBL/GenBank/DDBJ databases">
        <title>Roseibium algae sp. nov., isolated from marine alga (Grateloupia sp.), showing potential in myo-inositol conversion.</title>
        <authorList>
            <person name="Wang Y."/>
        </authorList>
    </citation>
    <scope>NUCLEOTIDE SEQUENCE [LARGE SCALE GENOMIC DNA]</scope>
    <source>
        <strain evidence="2 3">H3510</strain>
    </source>
</reference>
<keyword evidence="2" id="KW-0540">Nuclease</keyword>
<dbReference type="PROSITE" id="PS50819">
    <property type="entry name" value="INTEIN_ENDONUCLEASE"/>
    <property type="match status" value="1"/>
</dbReference>
<dbReference type="EMBL" id="JBAKIA010000005">
    <property type="protein sequence ID" value="MEJ8474605.1"/>
    <property type="molecule type" value="Genomic_DNA"/>
</dbReference>